<organism evidence="1 2">
    <name type="scientific">Paracoccus caeni</name>
    <dbReference type="NCBI Taxonomy" id="657651"/>
    <lineage>
        <taxon>Bacteria</taxon>
        <taxon>Pseudomonadati</taxon>
        <taxon>Pseudomonadota</taxon>
        <taxon>Alphaproteobacteria</taxon>
        <taxon>Rhodobacterales</taxon>
        <taxon>Paracoccaceae</taxon>
        <taxon>Paracoccus</taxon>
    </lineage>
</organism>
<comment type="caution">
    <text evidence="1">The sequence shown here is derived from an EMBL/GenBank/DDBJ whole genome shotgun (WGS) entry which is preliminary data.</text>
</comment>
<sequence length="230" mass="25192">MKRYAIYYAPEPGPFAAFGAAWLGWDAENGVLVPHPEIDATAIGLSVAELTTAPRKYGLHGTLKAPFRVQGTQADLEDGITALCAGLSPVTLEGLELADLAGFLALRPLGDLTGLNDLAARIVTGLDPHRAPLTEAEIARRKPGSLTAHQRQMLEQWGYPHVLDGFRFHITLTDSLPAETLAKTRQILRPMLEPLLPRPFVIDQICLFGEQDDGWFRLLRRYPLGHGTTP</sequence>
<evidence type="ECO:0000313" key="1">
    <source>
        <dbReference type="EMBL" id="MBK4216901.1"/>
    </source>
</evidence>
<keyword evidence="2" id="KW-1185">Reference proteome</keyword>
<dbReference type="Pfam" id="PF06299">
    <property type="entry name" value="DUF1045"/>
    <property type="match status" value="1"/>
</dbReference>
<dbReference type="Proteomes" id="UP000640485">
    <property type="component" value="Unassembled WGS sequence"/>
</dbReference>
<dbReference type="PIRSF" id="PIRSF033328">
    <property type="entry name" value="Phest_Mll4975"/>
    <property type="match status" value="1"/>
</dbReference>
<reference evidence="1" key="1">
    <citation type="submission" date="2021-01" db="EMBL/GenBank/DDBJ databases">
        <title>Paracoccus amoyensis sp. nov., isolated from the surface seawater along the coast of Xiamen Island, China.</title>
        <authorList>
            <person name="Lyu L."/>
        </authorList>
    </citation>
    <scope>NUCLEOTIDE SEQUENCE</scope>
    <source>
        <strain evidence="1">MJ17</strain>
    </source>
</reference>
<accession>A0A934VVF7</accession>
<dbReference type="Gene3D" id="3.90.1140.10">
    <property type="entry name" value="Cyclic phosphodiesterase"/>
    <property type="match status" value="1"/>
</dbReference>
<dbReference type="AlphaFoldDB" id="A0A934VVF7"/>
<name>A0A934VVF7_9RHOB</name>
<protein>
    <submittedName>
        <fullName evidence="1">DUF1045 domain-containing protein</fullName>
    </submittedName>
</protein>
<dbReference type="RefSeq" id="WP_200687243.1">
    <property type="nucleotide sequence ID" value="NZ_JAEPRQ010000004.1"/>
</dbReference>
<dbReference type="InterPro" id="IPR009389">
    <property type="entry name" value="DUF1045"/>
</dbReference>
<proteinExistence type="predicted"/>
<dbReference type="EMBL" id="JAEPRQ010000004">
    <property type="protein sequence ID" value="MBK4216901.1"/>
    <property type="molecule type" value="Genomic_DNA"/>
</dbReference>
<evidence type="ECO:0000313" key="2">
    <source>
        <dbReference type="Proteomes" id="UP000640485"/>
    </source>
</evidence>
<gene>
    <name evidence="1" type="ORF">JJJ17_13260</name>
</gene>